<dbReference type="PANTHER" id="PTHR11908">
    <property type="entry name" value="XANTHINE DEHYDROGENASE"/>
    <property type="match status" value="1"/>
</dbReference>
<keyword evidence="3" id="KW-1185">Reference proteome</keyword>
<dbReference type="InterPro" id="IPR046867">
    <property type="entry name" value="AldOxase/xan_DH_MoCoBD2"/>
</dbReference>
<dbReference type="InterPro" id="IPR037165">
    <property type="entry name" value="AldOxase/xan_DH_Mopterin-bd_sf"/>
</dbReference>
<dbReference type="InterPro" id="IPR016208">
    <property type="entry name" value="Ald_Oxase/xanthine_DH-like"/>
</dbReference>
<dbReference type="SMART" id="SM01008">
    <property type="entry name" value="Ald_Xan_dh_C"/>
    <property type="match status" value="1"/>
</dbReference>
<dbReference type="PANTHER" id="PTHR11908:SF157">
    <property type="entry name" value="XANTHINE DEHYDROGENASE SUBUNIT D-RELATED"/>
    <property type="match status" value="1"/>
</dbReference>
<dbReference type="Pfam" id="PF01315">
    <property type="entry name" value="Ald_Xan_dh_C"/>
    <property type="match status" value="1"/>
</dbReference>
<dbReference type="EMBL" id="CP104064">
    <property type="protein sequence ID" value="WAH37071.1"/>
    <property type="molecule type" value="Genomic_DNA"/>
</dbReference>
<sequence length="736" mass="79930">MITQTPQITRDLSRVDGLLKVRGEARYTDDITLPDMLYGAVLRSPYPHARIVSINTEEASNLPGVHVVLTGQNISYGLFGRVVRDIPVLAKEKALFVGDRVAAVAAISREVAEAAIALIDVEYEPLPPVFDAREALTPDAPLVHEAAWAYRGAVTQESDHGNLQSRVTLQNGDDVAEALKRSKHVFTETFTTPARHQGYLEPHSCIARVDGDEIEIWAPNKAPYRLRQQLADWLAIETRQIRIHPVFIGGDFGGKGSPMEIPLTIALAKATECPVKLRMSYAEDLMAGDPRHSSSVTVSLGLDENGHFTALDVDAVMNGGAYAGFKPMPDVNLIGIPDAGSAYNIASIRVQSTIAYTNTVPRGHARAPGSVQVYFPVESVIDMAARKLGIDPLFIREQNMLHDGDTSPLGDHYVEIRSQETLRRAKEMLAQVPLRPLPKEGEWVRGTGYAFYQRPTHGGVTEIGLEPTASGDLVVHVPFPDQGGGQFTLGRNILGRLLALPNEYITVVQDETSVFKMDTGCGGSRVTVTVSEAFHRAGVQLLELLQTEFDLPRNYSVEALRTALASFNRARDGSWLRVSHNANDIEHVTSYNITIARVRVDKGTGQIVVEDIIGAYDVANIINPTSHLLQLEGGVIFGFGEAVLEDLVIEEGRVTRAGLGEYKLPSQEDIPHVHIGVVEGGRGIGAENVKAVGELSNVPVPAAIANAIADAVGVRMCDLPITAEKLYFSLREKGDA</sequence>
<dbReference type="Gene3D" id="3.30.365.10">
    <property type="entry name" value="Aldehyde oxidase/xanthine dehydrogenase, molybdopterin binding domain"/>
    <property type="match status" value="5"/>
</dbReference>
<dbReference type="InterPro" id="IPR008274">
    <property type="entry name" value="AldOxase/xan_DH_MoCoBD1"/>
</dbReference>
<accession>A0ABY6Z425</accession>
<feature type="domain" description="Aldehyde oxidase/xanthine dehydrogenase a/b hammerhead" evidence="1">
    <location>
        <begin position="22"/>
        <end position="127"/>
    </location>
</feature>
<evidence type="ECO:0000313" key="2">
    <source>
        <dbReference type="EMBL" id="WAH37071.1"/>
    </source>
</evidence>
<dbReference type="InterPro" id="IPR036856">
    <property type="entry name" value="Ald_Oxase/Xan_DH_a/b_sf"/>
</dbReference>
<gene>
    <name evidence="2" type="ORF">NZD86_00365</name>
</gene>
<reference evidence="2" key="1">
    <citation type="submission" date="2022-08" db="EMBL/GenBank/DDBJ databases">
        <title>Alicyclobacillus dauci DSM2870, complete genome.</title>
        <authorList>
            <person name="Wang Q."/>
            <person name="Cai R."/>
            <person name="Wang Z."/>
        </authorList>
    </citation>
    <scope>NUCLEOTIDE SEQUENCE</scope>
    <source>
        <strain evidence="2">DSM 28700</strain>
    </source>
</reference>
<name>A0ABY6Z425_9BACL</name>
<dbReference type="Gene3D" id="3.90.1170.50">
    <property type="entry name" value="Aldehyde oxidase/xanthine dehydrogenase, a/b hammerhead"/>
    <property type="match status" value="1"/>
</dbReference>
<dbReference type="Pfam" id="PF02738">
    <property type="entry name" value="MoCoBD_1"/>
    <property type="match status" value="1"/>
</dbReference>
<organism evidence="2 3">
    <name type="scientific">Alicyclobacillus dauci</name>
    <dbReference type="NCBI Taxonomy" id="1475485"/>
    <lineage>
        <taxon>Bacteria</taxon>
        <taxon>Bacillati</taxon>
        <taxon>Bacillota</taxon>
        <taxon>Bacilli</taxon>
        <taxon>Bacillales</taxon>
        <taxon>Alicyclobacillaceae</taxon>
        <taxon>Alicyclobacillus</taxon>
    </lineage>
</organism>
<protein>
    <submittedName>
        <fullName evidence="2">Xanthine dehydrogenase family protein molybdopterin-binding subunit</fullName>
    </submittedName>
</protein>
<proteinExistence type="predicted"/>
<dbReference type="SUPFAM" id="SSF54665">
    <property type="entry name" value="CO dehydrogenase molybdoprotein N-domain-like"/>
    <property type="match status" value="1"/>
</dbReference>
<evidence type="ECO:0000259" key="1">
    <source>
        <dbReference type="SMART" id="SM01008"/>
    </source>
</evidence>
<evidence type="ECO:0000313" key="3">
    <source>
        <dbReference type="Proteomes" id="UP001164803"/>
    </source>
</evidence>
<dbReference type="InterPro" id="IPR000674">
    <property type="entry name" value="Ald_Oxase/Xan_DH_a/b"/>
</dbReference>
<dbReference type="Pfam" id="PF20256">
    <property type="entry name" value="MoCoBD_2"/>
    <property type="match status" value="1"/>
</dbReference>
<dbReference type="SUPFAM" id="SSF56003">
    <property type="entry name" value="Molybdenum cofactor-binding domain"/>
    <property type="match status" value="1"/>
</dbReference>
<dbReference type="RefSeq" id="WP_268044504.1">
    <property type="nucleotide sequence ID" value="NZ_CP104064.1"/>
</dbReference>
<dbReference type="Proteomes" id="UP001164803">
    <property type="component" value="Chromosome"/>
</dbReference>